<accession>A0A9P4WSI3</accession>
<feature type="transmembrane region" description="Helical" evidence="1">
    <location>
        <begin position="114"/>
        <end position="135"/>
    </location>
</feature>
<keyword evidence="1" id="KW-1133">Transmembrane helix</keyword>
<feature type="transmembrane region" description="Helical" evidence="1">
    <location>
        <begin position="27"/>
        <end position="46"/>
    </location>
</feature>
<name>A0A9P4WSI3_9PLEO</name>
<organism evidence="2 3">
    <name type="scientific">Didymella heteroderae</name>
    <dbReference type="NCBI Taxonomy" id="1769908"/>
    <lineage>
        <taxon>Eukaryota</taxon>
        <taxon>Fungi</taxon>
        <taxon>Dikarya</taxon>
        <taxon>Ascomycota</taxon>
        <taxon>Pezizomycotina</taxon>
        <taxon>Dothideomycetes</taxon>
        <taxon>Pleosporomycetidae</taxon>
        <taxon>Pleosporales</taxon>
        <taxon>Pleosporineae</taxon>
        <taxon>Didymellaceae</taxon>
        <taxon>Didymella</taxon>
    </lineage>
</organism>
<evidence type="ECO:0000313" key="2">
    <source>
        <dbReference type="EMBL" id="KAF3040502.1"/>
    </source>
</evidence>
<dbReference type="EMBL" id="SWKV01000025">
    <property type="protein sequence ID" value="KAF3040502.1"/>
    <property type="molecule type" value="Genomic_DNA"/>
</dbReference>
<feature type="transmembrane region" description="Helical" evidence="1">
    <location>
        <begin position="524"/>
        <end position="543"/>
    </location>
</feature>
<dbReference type="PANTHER" id="PTHR37577">
    <property type="entry name" value="INTEGRAL MEMBRANE PROTEIN"/>
    <property type="match status" value="1"/>
</dbReference>
<proteinExistence type="predicted"/>
<keyword evidence="1" id="KW-0812">Transmembrane</keyword>
<evidence type="ECO:0000256" key="1">
    <source>
        <dbReference type="SAM" id="Phobius"/>
    </source>
</evidence>
<feature type="transmembrane region" description="Helical" evidence="1">
    <location>
        <begin position="373"/>
        <end position="391"/>
    </location>
</feature>
<feature type="transmembrane region" description="Helical" evidence="1">
    <location>
        <begin position="549"/>
        <end position="567"/>
    </location>
</feature>
<dbReference type="OrthoDB" id="5427664at2759"/>
<dbReference type="Proteomes" id="UP000758155">
    <property type="component" value="Unassembled WGS sequence"/>
</dbReference>
<sequence>MARCANLNCEPRDVVKATTDIAGPGVLYAYLISAILAILAIVYGYLSDSLPESYLNETDRTVIDSFQSCLPSEKKIARIRAAYDKTKSRILFGRPSKPHCKLTRRQREEVVKRFVLTLSDQQLATGLAILIAAIANQCTLTVWEFQLAFALAWFSSTTHLATLDVLQEYFLSHGAVRNWRVFGMIALLVLLMYSLIMSMASVDTTIPIQCTFQFFGERGLYVAVPLNIFDILSAALTLVLLTWQYVVRIQWSYKNEDGKATTLERTLFKLRTSRYRSTFNPSKKELEYIIEEAISERISFRRRRNLERIRDSRGLKRHWLIAYRASESYSRSFLSLGPMLTFMIAFGSTQLYLGRWHSGTPLEIDTSMGIGQITPLFLLVLPVLVAAESYYEVQDLTELAQSNEIAKERAAATRHKGHMRSPSSGTFTLRADFRRAYDSIELHSLEPLDPSPGREDYETLLPSLKRFFYLETKVVNEKTVALQNKAPDRDSERSILSLKAYMISHYRLLAAQEYALKVTTLTSLFEYTACSLVSAALGILVYIEGSREWTTIASFILFALALVYKAFDYVAYVLEAWFQVSEADYRRLITEAKAEHAATTYHAEGGRA</sequence>
<gene>
    <name evidence="2" type="ORF">E8E12_006928</name>
</gene>
<feature type="transmembrane region" description="Helical" evidence="1">
    <location>
        <begin position="178"/>
        <end position="200"/>
    </location>
</feature>
<keyword evidence="1" id="KW-0472">Membrane</keyword>
<protein>
    <submittedName>
        <fullName evidence="2">Uncharacterized protein</fullName>
    </submittedName>
</protein>
<keyword evidence="3" id="KW-1185">Reference proteome</keyword>
<feature type="transmembrane region" description="Helical" evidence="1">
    <location>
        <begin position="220"/>
        <end position="243"/>
    </location>
</feature>
<feature type="transmembrane region" description="Helical" evidence="1">
    <location>
        <begin position="333"/>
        <end position="353"/>
    </location>
</feature>
<dbReference type="InterPro" id="IPR053018">
    <property type="entry name" value="Elsinochrome_Biosynth-Asso"/>
</dbReference>
<comment type="caution">
    <text evidence="2">The sequence shown here is derived from an EMBL/GenBank/DDBJ whole genome shotgun (WGS) entry which is preliminary data.</text>
</comment>
<reference evidence="2" key="1">
    <citation type="submission" date="2019-04" db="EMBL/GenBank/DDBJ databases">
        <title>Sequencing of skin fungus with MAO and IRED activity.</title>
        <authorList>
            <person name="Marsaioli A.J."/>
            <person name="Bonatto J.M.C."/>
            <person name="Reis Junior O."/>
        </authorList>
    </citation>
    <scope>NUCLEOTIDE SEQUENCE</scope>
    <source>
        <strain evidence="2">28M1</strain>
    </source>
</reference>
<evidence type="ECO:0000313" key="3">
    <source>
        <dbReference type="Proteomes" id="UP000758155"/>
    </source>
</evidence>
<dbReference type="PANTHER" id="PTHR37577:SF1">
    <property type="entry name" value="INTEGRAL MEMBRANE PROTEIN"/>
    <property type="match status" value="1"/>
</dbReference>
<dbReference type="AlphaFoldDB" id="A0A9P4WSI3"/>